<evidence type="ECO:0000313" key="2">
    <source>
        <dbReference type="Proteomes" id="UP000821845"/>
    </source>
</evidence>
<gene>
    <name evidence="1" type="ORF">HPB50_007174</name>
</gene>
<dbReference type="Proteomes" id="UP000821845">
    <property type="component" value="Chromosome 4"/>
</dbReference>
<organism evidence="1 2">
    <name type="scientific">Hyalomma asiaticum</name>
    <name type="common">Tick</name>
    <dbReference type="NCBI Taxonomy" id="266040"/>
    <lineage>
        <taxon>Eukaryota</taxon>
        <taxon>Metazoa</taxon>
        <taxon>Ecdysozoa</taxon>
        <taxon>Arthropoda</taxon>
        <taxon>Chelicerata</taxon>
        <taxon>Arachnida</taxon>
        <taxon>Acari</taxon>
        <taxon>Parasitiformes</taxon>
        <taxon>Ixodida</taxon>
        <taxon>Ixodoidea</taxon>
        <taxon>Ixodidae</taxon>
        <taxon>Hyalomminae</taxon>
        <taxon>Hyalomma</taxon>
    </lineage>
</organism>
<name>A0ACB7SD52_HYAAI</name>
<reference evidence="1" key="1">
    <citation type="submission" date="2020-05" db="EMBL/GenBank/DDBJ databases">
        <title>Large-scale comparative analyses of tick genomes elucidate their genetic diversity and vector capacities.</title>
        <authorList>
            <person name="Jia N."/>
            <person name="Wang J."/>
            <person name="Shi W."/>
            <person name="Du L."/>
            <person name="Sun Y."/>
            <person name="Zhan W."/>
            <person name="Jiang J."/>
            <person name="Wang Q."/>
            <person name="Zhang B."/>
            <person name="Ji P."/>
            <person name="Sakyi L.B."/>
            <person name="Cui X."/>
            <person name="Yuan T."/>
            <person name="Jiang B."/>
            <person name="Yang W."/>
            <person name="Lam T.T.-Y."/>
            <person name="Chang Q."/>
            <person name="Ding S."/>
            <person name="Wang X."/>
            <person name="Zhu J."/>
            <person name="Ruan X."/>
            <person name="Zhao L."/>
            <person name="Wei J."/>
            <person name="Que T."/>
            <person name="Du C."/>
            <person name="Cheng J."/>
            <person name="Dai P."/>
            <person name="Han X."/>
            <person name="Huang E."/>
            <person name="Gao Y."/>
            <person name="Liu J."/>
            <person name="Shao H."/>
            <person name="Ye R."/>
            <person name="Li L."/>
            <person name="Wei W."/>
            <person name="Wang X."/>
            <person name="Wang C."/>
            <person name="Yang T."/>
            <person name="Huo Q."/>
            <person name="Li W."/>
            <person name="Guo W."/>
            <person name="Chen H."/>
            <person name="Zhou L."/>
            <person name="Ni X."/>
            <person name="Tian J."/>
            <person name="Zhou Y."/>
            <person name="Sheng Y."/>
            <person name="Liu T."/>
            <person name="Pan Y."/>
            <person name="Xia L."/>
            <person name="Li J."/>
            <person name="Zhao F."/>
            <person name="Cao W."/>
        </authorList>
    </citation>
    <scope>NUCLEOTIDE SEQUENCE</scope>
    <source>
        <strain evidence="1">Hyas-2018</strain>
    </source>
</reference>
<proteinExistence type="predicted"/>
<evidence type="ECO:0000313" key="1">
    <source>
        <dbReference type="EMBL" id="KAH6932535.1"/>
    </source>
</evidence>
<keyword evidence="2" id="KW-1185">Reference proteome</keyword>
<protein>
    <submittedName>
        <fullName evidence="1">Uncharacterized protein</fullName>
    </submittedName>
</protein>
<dbReference type="EMBL" id="CM023484">
    <property type="protein sequence ID" value="KAH6932535.1"/>
    <property type="molecule type" value="Genomic_DNA"/>
</dbReference>
<sequence length="78" mass="9179">MDERLQSYTEIAEDYRQLRRVVPPPDKSLKNREAVAWRRLQAGSSVNPVWAYHVQKDNRPDEQALWGERDPRPHNVGV</sequence>
<comment type="caution">
    <text evidence="1">The sequence shown here is derived from an EMBL/GenBank/DDBJ whole genome shotgun (WGS) entry which is preliminary data.</text>
</comment>
<accession>A0ACB7SD52</accession>